<comment type="similarity">
    <text evidence="1">Belongs to the sulfotransferase 1 family.</text>
</comment>
<keyword evidence="2 4" id="KW-0808">Transferase</keyword>
<protein>
    <submittedName>
        <fullName evidence="4">Sulfotransferase family cytosolic 1B member 1</fullName>
    </submittedName>
</protein>
<dbReference type="Gene3D" id="3.40.50.300">
    <property type="entry name" value="P-loop containing nucleotide triphosphate hydrolases"/>
    <property type="match status" value="1"/>
</dbReference>
<dbReference type="InterPro" id="IPR027417">
    <property type="entry name" value="P-loop_NTPase"/>
</dbReference>
<keyword evidence="5" id="KW-1185">Reference proteome</keyword>
<evidence type="ECO:0000256" key="1">
    <source>
        <dbReference type="ARBA" id="ARBA00005771"/>
    </source>
</evidence>
<reference evidence="4 5" key="1">
    <citation type="journal article" date="2017" name="Nat. Ecol. Evol.">
        <title>Scallop genome provides insights into evolution of bilaterian karyotype and development.</title>
        <authorList>
            <person name="Wang S."/>
            <person name="Zhang J."/>
            <person name="Jiao W."/>
            <person name="Li J."/>
            <person name="Xun X."/>
            <person name="Sun Y."/>
            <person name="Guo X."/>
            <person name="Huan P."/>
            <person name="Dong B."/>
            <person name="Zhang L."/>
            <person name="Hu X."/>
            <person name="Sun X."/>
            <person name="Wang J."/>
            <person name="Zhao C."/>
            <person name="Wang Y."/>
            <person name="Wang D."/>
            <person name="Huang X."/>
            <person name="Wang R."/>
            <person name="Lv J."/>
            <person name="Li Y."/>
            <person name="Zhang Z."/>
            <person name="Liu B."/>
            <person name="Lu W."/>
            <person name="Hui Y."/>
            <person name="Liang J."/>
            <person name="Zhou Z."/>
            <person name="Hou R."/>
            <person name="Li X."/>
            <person name="Liu Y."/>
            <person name="Li H."/>
            <person name="Ning X."/>
            <person name="Lin Y."/>
            <person name="Zhao L."/>
            <person name="Xing Q."/>
            <person name="Dou J."/>
            <person name="Li Y."/>
            <person name="Mao J."/>
            <person name="Guo H."/>
            <person name="Dou H."/>
            <person name="Li T."/>
            <person name="Mu C."/>
            <person name="Jiang W."/>
            <person name="Fu Q."/>
            <person name="Fu X."/>
            <person name="Miao Y."/>
            <person name="Liu J."/>
            <person name="Yu Q."/>
            <person name="Li R."/>
            <person name="Liao H."/>
            <person name="Li X."/>
            <person name="Kong Y."/>
            <person name="Jiang Z."/>
            <person name="Chourrout D."/>
            <person name="Li R."/>
            <person name="Bao Z."/>
        </authorList>
    </citation>
    <scope>NUCLEOTIDE SEQUENCE [LARGE SCALE GENOMIC DNA]</scope>
    <source>
        <strain evidence="4 5">PY_sf001</strain>
    </source>
</reference>
<evidence type="ECO:0000259" key="3">
    <source>
        <dbReference type="Pfam" id="PF00685"/>
    </source>
</evidence>
<evidence type="ECO:0000256" key="2">
    <source>
        <dbReference type="ARBA" id="ARBA00022679"/>
    </source>
</evidence>
<dbReference type="GO" id="GO:0008146">
    <property type="term" value="F:sulfotransferase activity"/>
    <property type="evidence" value="ECO:0007669"/>
    <property type="project" value="InterPro"/>
</dbReference>
<dbReference type="InterPro" id="IPR000863">
    <property type="entry name" value="Sulfotransferase_dom"/>
</dbReference>
<gene>
    <name evidence="4" type="ORF">KP79_PYT09964</name>
</gene>
<dbReference type="Pfam" id="PF00685">
    <property type="entry name" value="Sulfotransfer_1"/>
    <property type="match status" value="1"/>
</dbReference>
<dbReference type="OrthoDB" id="205623at2759"/>
<dbReference type="SUPFAM" id="SSF52540">
    <property type="entry name" value="P-loop containing nucleoside triphosphate hydrolases"/>
    <property type="match status" value="1"/>
</dbReference>
<dbReference type="PANTHER" id="PTHR11783">
    <property type="entry name" value="SULFOTRANSFERASE SULT"/>
    <property type="match status" value="1"/>
</dbReference>
<organism evidence="4 5">
    <name type="scientific">Mizuhopecten yessoensis</name>
    <name type="common">Japanese scallop</name>
    <name type="synonym">Patinopecten yessoensis</name>
    <dbReference type="NCBI Taxonomy" id="6573"/>
    <lineage>
        <taxon>Eukaryota</taxon>
        <taxon>Metazoa</taxon>
        <taxon>Spiralia</taxon>
        <taxon>Lophotrochozoa</taxon>
        <taxon>Mollusca</taxon>
        <taxon>Bivalvia</taxon>
        <taxon>Autobranchia</taxon>
        <taxon>Pteriomorphia</taxon>
        <taxon>Pectinida</taxon>
        <taxon>Pectinoidea</taxon>
        <taxon>Pectinidae</taxon>
        <taxon>Mizuhopecten</taxon>
    </lineage>
</organism>
<name>A0A210PQ97_MIZYE</name>
<sequence>MRNPKDVAVSFFNHHSNILDYDFSGKWDDYVPRYLKGDVDYGSWFDYTVKWETFMADNPEYPIFMTTYEDMKEDSLRGVTQLSKFLEVDCDQSFLQEVTNLCQFDRMKKEKANMEMIGCWKRNVPAIYRKGEVGDWKNWFTVAQSELFDRVYQEQMKDSKVQPRYMI</sequence>
<dbReference type="Proteomes" id="UP000242188">
    <property type="component" value="Unassembled WGS sequence"/>
</dbReference>
<comment type="caution">
    <text evidence="4">The sequence shown here is derived from an EMBL/GenBank/DDBJ whole genome shotgun (WGS) entry which is preliminary data.</text>
</comment>
<dbReference type="EMBL" id="NEDP02005560">
    <property type="protein sequence ID" value="OWF38642.1"/>
    <property type="molecule type" value="Genomic_DNA"/>
</dbReference>
<proteinExistence type="inferred from homology"/>
<dbReference type="AlphaFoldDB" id="A0A210PQ97"/>
<evidence type="ECO:0000313" key="4">
    <source>
        <dbReference type="EMBL" id="OWF38642.1"/>
    </source>
</evidence>
<evidence type="ECO:0000313" key="5">
    <source>
        <dbReference type="Proteomes" id="UP000242188"/>
    </source>
</evidence>
<accession>A0A210PQ97</accession>
<feature type="domain" description="Sulfotransferase" evidence="3">
    <location>
        <begin position="1"/>
        <end position="159"/>
    </location>
</feature>